<dbReference type="RefSeq" id="WP_154516050.1">
    <property type="nucleotide sequence ID" value="NZ_VUMT01000001.1"/>
</dbReference>
<feature type="domain" description="ATPase dynein-related AAA" evidence="1">
    <location>
        <begin position="268"/>
        <end position="357"/>
    </location>
</feature>
<gene>
    <name evidence="2" type="ORF">FYJ58_01245</name>
</gene>
<name>A0A6L5XV85_9FIRM</name>
<comment type="caution">
    <text evidence="2">The sequence shown here is derived from an EMBL/GenBank/DDBJ whole genome shotgun (WGS) entry which is preliminary data.</text>
</comment>
<dbReference type="PANTHER" id="PTHR37291:SF1">
    <property type="entry name" value="TYPE IV METHYL-DIRECTED RESTRICTION ENZYME ECOKMCRB SUBUNIT"/>
    <property type="match status" value="1"/>
</dbReference>
<evidence type="ECO:0000259" key="1">
    <source>
        <dbReference type="Pfam" id="PF07728"/>
    </source>
</evidence>
<dbReference type="InterPro" id="IPR027417">
    <property type="entry name" value="P-loop_NTPase"/>
</dbReference>
<dbReference type="SUPFAM" id="SSF52540">
    <property type="entry name" value="P-loop containing nucleoside triphosphate hydrolases"/>
    <property type="match status" value="1"/>
</dbReference>
<sequence>MGIKLGERELYPEKNYILYGPPGTGKTYETVYFAVAIIENKTLSDIKNESFDSVMERYQSYKKKGQIGFTTFHQSYGYEEFIEGIRPVVDEEDPIEKELPFKVEKGIFQKFCEQAELSTVISDGEYEIRENPTIWKVSLCKAGENDIRTECMEHGHIRIGWDEYGEDIDKVKEYTYGGSNVLNSFINKMQIGDIVMSCYKERIVDAIGIVTGEYEWVDFYEQYKRQRKVKWLIKGIREDIYELNDRKCMTLSTVYRLNHMNAADILKIVERNKTKQETKKYVFVIDEINRGNISKIFGELITLLEPEKRLGKKEGLKTRLPYSGRLFGVPENVYVVGTMNTADRSIALMDTALRRRFHFLERLPDCSLLQDVVVEGVEIDKLLEVINKRIAVLYDREHTIGHSYFMVLKQKGKCSIETLKRIFRFTILPLLQEYFYDDYEKIRLVLGDNGKLKNEQMIWAEEVEQTLFKGENDLETDDLIYYQVNEKAFDMIEAYKKII</sequence>
<evidence type="ECO:0000313" key="3">
    <source>
        <dbReference type="Proteomes" id="UP000482209"/>
    </source>
</evidence>
<dbReference type="Gene3D" id="3.40.50.300">
    <property type="entry name" value="P-loop containing nucleotide triphosphate hydrolases"/>
    <property type="match status" value="1"/>
</dbReference>
<evidence type="ECO:0000313" key="2">
    <source>
        <dbReference type="EMBL" id="MSS62519.1"/>
    </source>
</evidence>
<protein>
    <submittedName>
        <fullName evidence="2">AAA domain-containing protein</fullName>
    </submittedName>
</protein>
<accession>A0A6L5XV85</accession>
<dbReference type="GO" id="GO:0005524">
    <property type="term" value="F:ATP binding"/>
    <property type="evidence" value="ECO:0007669"/>
    <property type="project" value="InterPro"/>
</dbReference>
<dbReference type="Pfam" id="PF07728">
    <property type="entry name" value="AAA_5"/>
    <property type="match status" value="1"/>
</dbReference>
<dbReference type="InterPro" id="IPR011704">
    <property type="entry name" value="ATPase_dyneun-rel_AAA"/>
</dbReference>
<dbReference type="GO" id="GO:0016887">
    <property type="term" value="F:ATP hydrolysis activity"/>
    <property type="evidence" value="ECO:0007669"/>
    <property type="project" value="InterPro"/>
</dbReference>
<proteinExistence type="predicted"/>
<keyword evidence="3" id="KW-1185">Reference proteome</keyword>
<dbReference type="InterPro" id="IPR052934">
    <property type="entry name" value="Methyl-DNA_Rec/Restrict_Enz"/>
</dbReference>
<dbReference type="EMBL" id="VUMT01000001">
    <property type="protein sequence ID" value="MSS62519.1"/>
    <property type="molecule type" value="Genomic_DNA"/>
</dbReference>
<dbReference type="PANTHER" id="PTHR37291">
    <property type="entry name" value="5-METHYLCYTOSINE-SPECIFIC RESTRICTION ENZYME B"/>
    <property type="match status" value="1"/>
</dbReference>
<dbReference type="Proteomes" id="UP000482209">
    <property type="component" value="Unassembled WGS sequence"/>
</dbReference>
<reference evidence="2 3" key="1">
    <citation type="submission" date="2019-08" db="EMBL/GenBank/DDBJ databases">
        <title>In-depth cultivation of the pig gut microbiome towards novel bacterial diversity and tailored functional studies.</title>
        <authorList>
            <person name="Wylensek D."/>
            <person name="Hitch T.C.A."/>
            <person name="Clavel T."/>
        </authorList>
    </citation>
    <scope>NUCLEOTIDE SEQUENCE [LARGE SCALE GENOMIC DNA]</scope>
    <source>
        <strain evidence="2 3">WCA-693-APC-MOT-I</strain>
    </source>
</reference>
<dbReference type="AlphaFoldDB" id="A0A6L5XV85"/>
<organism evidence="2 3">
    <name type="scientific">Velocimicrobium porci</name>
    <dbReference type="NCBI Taxonomy" id="2606634"/>
    <lineage>
        <taxon>Bacteria</taxon>
        <taxon>Bacillati</taxon>
        <taxon>Bacillota</taxon>
        <taxon>Clostridia</taxon>
        <taxon>Lachnospirales</taxon>
        <taxon>Lachnospiraceae</taxon>
        <taxon>Velocimicrobium</taxon>
    </lineage>
</organism>